<name>A0A0D2FUU9_9EURO</name>
<evidence type="ECO:0000313" key="2">
    <source>
        <dbReference type="Proteomes" id="UP000054266"/>
    </source>
</evidence>
<dbReference type="HOGENOM" id="CLU_1224632_0_0_1"/>
<reference evidence="1 2" key="1">
    <citation type="submission" date="2015-01" db="EMBL/GenBank/DDBJ databases">
        <title>The Genome Sequence of Capronia semiimmersa CBS27337.</title>
        <authorList>
            <consortium name="The Broad Institute Genomics Platform"/>
            <person name="Cuomo C."/>
            <person name="de Hoog S."/>
            <person name="Gorbushina A."/>
            <person name="Stielow B."/>
            <person name="Teixiera M."/>
            <person name="Abouelleil A."/>
            <person name="Chapman S.B."/>
            <person name="Priest M."/>
            <person name="Young S.K."/>
            <person name="Wortman J."/>
            <person name="Nusbaum C."/>
            <person name="Birren B."/>
        </authorList>
    </citation>
    <scope>NUCLEOTIDE SEQUENCE [LARGE SCALE GENOMIC DNA]</scope>
    <source>
        <strain evidence="1 2">CBS 27337</strain>
    </source>
</reference>
<proteinExistence type="predicted"/>
<dbReference type="EMBL" id="KN846956">
    <property type="protein sequence ID" value="KIW72213.1"/>
    <property type="molecule type" value="Genomic_DNA"/>
</dbReference>
<evidence type="ECO:0000313" key="1">
    <source>
        <dbReference type="EMBL" id="KIW72213.1"/>
    </source>
</evidence>
<accession>A0A0D2FUU9</accession>
<dbReference type="AlphaFoldDB" id="A0A0D2FUU9"/>
<sequence>MADLEPTLERFRNAYDSPEHQKGLNVSLRKALRLYASAARLDFIQDNAGNIHIWKHGRDPDLANIAIAFQLDENRSKAACQSAFRVFHELQRENLLCGVTLLGWSSVGDEYVGRHLWESAGLKTRNRPLNAEVQQFSGFADVSAFQLSAVFEVAEESQEQLQVEGDRILIEQVQKLSSSPISAKLSPRKRLRAPEVCLRGPGAERVGCEAIKAYSRYIGAMFDNFD</sequence>
<gene>
    <name evidence="1" type="ORF">PV04_00423</name>
</gene>
<keyword evidence="2" id="KW-1185">Reference proteome</keyword>
<dbReference type="Proteomes" id="UP000054266">
    <property type="component" value="Unassembled WGS sequence"/>
</dbReference>
<organism evidence="1 2">
    <name type="scientific">Phialophora macrospora</name>
    <dbReference type="NCBI Taxonomy" id="1851006"/>
    <lineage>
        <taxon>Eukaryota</taxon>
        <taxon>Fungi</taxon>
        <taxon>Dikarya</taxon>
        <taxon>Ascomycota</taxon>
        <taxon>Pezizomycotina</taxon>
        <taxon>Eurotiomycetes</taxon>
        <taxon>Chaetothyriomycetidae</taxon>
        <taxon>Chaetothyriales</taxon>
        <taxon>Herpotrichiellaceae</taxon>
        <taxon>Phialophora</taxon>
    </lineage>
</organism>
<protein>
    <submittedName>
        <fullName evidence="1">Uncharacterized protein</fullName>
    </submittedName>
</protein>